<feature type="compositionally biased region" description="Low complexity" evidence="6">
    <location>
        <begin position="115"/>
        <end position="127"/>
    </location>
</feature>
<feature type="compositionally biased region" description="Polar residues" evidence="6">
    <location>
        <begin position="317"/>
        <end position="346"/>
    </location>
</feature>
<dbReference type="Proteomes" id="UP000235965">
    <property type="component" value="Unassembled WGS sequence"/>
</dbReference>
<proteinExistence type="predicted"/>
<dbReference type="EMBL" id="NEVH01013255">
    <property type="protein sequence ID" value="PNF29269.1"/>
    <property type="molecule type" value="Genomic_DNA"/>
</dbReference>
<evidence type="ECO:0000313" key="7">
    <source>
        <dbReference type="EMBL" id="PNF29269.1"/>
    </source>
</evidence>
<feature type="compositionally biased region" description="Low complexity" evidence="6">
    <location>
        <begin position="144"/>
        <end position="189"/>
    </location>
</feature>
<feature type="compositionally biased region" description="Low complexity" evidence="6">
    <location>
        <begin position="60"/>
        <end position="76"/>
    </location>
</feature>
<evidence type="ECO:0000256" key="4">
    <source>
        <dbReference type="ARBA" id="ARBA00023163"/>
    </source>
</evidence>
<keyword evidence="2" id="KW-0805">Transcription regulation</keyword>
<gene>
    <name evidence="7" type="ORF">B7P43_G10468</name>
</gene>
<keyword evidence="5" id="KW-0539">Nucleus</keyword>
<feature type="compositionally biased region" description="Gly residues" evidence="6">
    <location>
        <begin position="47"/>
        <end position="59"/>
    </location>
</feature>
<comment type="subcellular location">
    <subcellularLocation>
        <location evidence="1">Nucleus</location>
    </subcellularLocation>
</comment>
<evidence type="ECO:0000256" key="6">
    <source>
        <dbReference type="SAM" id="MobiDB-lite"/>
    </source>
</evidence>
<evidence type="ECO:0000256" key="2">
    <source>
        <dbReference type="ARBA" id="ARBA00023015"/>
    </source>
</evidence>
<dbReference type="STRING" id="105785.A0A2J7QL07"/>
<dbReference type="GO" id="GO:0000981">
    <property type="term" value="F:DNA-binding transcription factor activity, RNA polymerase II-specific"/>
    <property type="evidence" value="ECO:0007669"/>
    <property type="project" value="TreeGrafter"/>
</dbReference>
<evidence type="ECO:0000256" key="3">
    <source>
        <dbReference type="ARBA" id="ARBA00023125"/>
    </source>
</evidence>
<organism evidence="7 8">
    <name type="scientific">Cryptotermes secundus</name>
    <dbReference type="NCBI Taxonomy" id="105785"/>
    <lineage>
        <taxon>Eukaryota</taxon>
        <taxon>Metazoa</taxon>
        <taxon>Ecdysozoa</taxon>
        <taxon>Arthropoda</taxon>
        <taxon>Hexapoda</taxon>
        <taxon>Insecta</taxon>
        <taxon>Pterygota</taxon>
        <taxon>Neoptera</taxon>
        <taxon>Polyneoptera</taxon>
        <taxon>Dictyoptera</taxon>
        <taxon>Blattodea</taxon>
        <taxon>Blattoidea</taxon>
        <taxon>Termitoidae</taxon>
        <taxon>Kalotermitidae</taxon>
        <taxon>Cryptotermitinae</taxon>
        <taxon>Cryptotermes</taxon>
    </lineage>
</organism>
<dbReference type="InParanoid" id="A0A2J7QL07"/>
<feature type="compositionally biased region" description="Polar residues" evidence="6">
    <location>
        <begin position="248"/>
        <end position="259"/>
    </location>
</feature>
<dbReference type="GO" id="GO:0000785">
    <property type="term" value="C:chromatin"/>
    <property type="evidence" value="ECO:0007669"/>
    <property type="project" value="TreeGrafter"/>
</dbReference>
<dbReference type="OrthoDB" id="10034090at2759"/>
<dbReference type="GO" id="GO:0005667">
    <property type="term" value="C:transcription regulator complex"/>
    <property type="evidence" value="ECO:0007669"/>
    <property type="project" value="TreeGrafter"/>
</dbReference>
<dbReference type="PANTHER" id="PTHR11793:SF13">
    <property type="entry name" value="PROTEIN DAUGHTERLESS"/>
    <property type="match status" value="1"/>
</dbReference>
<accession>A0A2J7QL07</accession>
<dbReference type="InterPro" id="IPR051098">
    <property type="entry name" value="NeuroDiff_E-box_TFs"/>
</dbReference>
<feature type="compositionally biased region" description="Low complexity" evidence="6">
    <location>
        <begin position="23"/>
        <end position="37"/>
    </location>
</feature>
<dbReference type="PANTHER" id="PTHR11793">
    <property type="entry name" value="BASIC HELIX-LOOP-HELIX TRANSCRIPTION FACTOR"/>
    <property type="match status" value="1"/>
</dbReference>
<protein>
    <submittedName>
        <fullName evidence="7">Uncharacterized protein</fullName>
    </submittedName>
</protein>
<dbReference type="AlphaFoldDB" id="A0A2J7QL07"/>
<dbReference type="GO" id="GO:0005634">
    <property type="term" value="C:nucleus"/>
    <property type="evidence" value="ECO:0007669"/>
    <property type="project" value="UniProtKB-SubCell"/>
</dbReference>
<comment type="caution">
    <text evidence="7">The sequence shown here is derived from an EMBL/GenBank/DDBJ whole genome shotgun (WGS) entry which is preliminary data.</text>
</comment>
<evidence type="ECO:0000256" key="5">
    <source>
        <dbReference type="ARBA" id="ARBA00023242"/>
    </source>
</evidence>
<dbReference type="GO" id="GO:0000978">
    <property type="term" value="F:RNA polymerase II cis-regulatory region sequence-specific DNA binding"/>
    <property type="evidence" value="ECO:0007669"/>
    <property type="project" value="TreeGrafter"/>
</dbReference>
<reference evidence="7 8" key="1">
    <citation type="submission" date="2017-12" db="EMBL/GenBank/DDBJ databases">
        <title>Hemimetabolous genomes reveal molecular basis of termite eusociality.</title>
        <authorList>
            <person name="Harrison M.C."/>
            <person name="Jongepier E."/>
            <person name="Robertson H.M."/>
            <person name="Arning N."/>
            <person name="Bitard-Feildel T."/>
            <person name="Chao H."/>
            <person name="Childers C.P."/>
            <person name="Dinh H."/>
            <person name="Doddapaneni H."/>
            <person name="Dugan S."/>
            <person name="Gowin J."/>
            <person name="Greiner C."/>
            <person name="Han Y."/>
            <person name="Hu H."/>
            <person name="Hughes D.S.T."/>
            <person name="Huylmans A.-K."/>
            <person name="Kemena C."/>
            <person name="Kremer L.P.M."/>
            <person name="Lee S.L."/>
            <person name="Lopez-Ezquerra A."/>
            <person name="Mallet L."/>
            <person name="Monroy-Kuhn J.M."/>
            <person name="Moser A."/>
            <person name="Murali S.C."/>
            <person name="Muzny D.M."/>
            <person name="Otani S."/>
            <person name="Piulachs M.-D."/>
            <person name="Poelchau M."/>
            <person name="Qu J."/>
            <person name="Schaub F."/>
            <person name="Wada-Katsumata A."/>
            <person name="Worley K.C."/>
            <person name="Xie Q."/>
            <person name="Ylla G."/>
            <person name="Poulsen M."/>
            <person name="Gibbs R.A."/>
            <person name="Schal C."/>
            <person name="Richards S."/>
            <person name="Belles X."/>
            <person name="Korb J."/>
            <person name="Bornberg-Bauer E."/>
        </authorList>
    </citation>
    <scope>NUCLEOTIDE SEQUENCE [LARGE SCALE GENOMIC DNA]</scope>
    <source>
        <tissue evidence="7">Whole body</tissue>
    </source>
</reference>
<keyword evidence="4" id="KW-0804">Transcription</keyword>
<keyword evidence="8" id="KW-1185">Reference proteome</keyword>
<name>A0A2J7QL07_9NEOP</name>
<feature type="region of interest" description="Disordered" evidence="6">
    <location>
        <begin position="248"/>
        <end position="353"/>
    </location>
</feature>
<sequence>MHLPHDPMGYGAMSPGGGVQQDPTSSVSTSLLPTSATGLPPMSTFRGSGGGVAGPGPGGQVTPTGATGVVGVPTSSPAQALYCGSHSPAVGVPQPQTSGDTLGKALASIYPTDQSVSSYSSNPSTPVSSPPPLTAGGPGGSSSGAGAWPPSGTTPGTGPTQHNHTHPHAATPTSPHYAPTPSSASVAAPDRTIHMGTRMEERLDDAINVLRNHAESQALGLHAIAASSAAVAAAAAAANLQTHSNGLLGSYHHTTQPTLDSHLASPHPGTPGSTVGAPPTSYPGLAPTPDTDGPIKIERLSGTTAKKRKEPPGVSDTKPSSSELVNSQASTGANTTAPANSTSGQKGSKRSRR</sequence>
<evidence type="ECO:0000313" key="8">
    <source>
        <dbReference type="Proteomes" id="UP000235965"/>
    </source>
</evidence>
<evidence type="ECO:0000256" key="1">
    <source>
        <dbReference type="ARBA" id="ARBA00004123"/>
    </source>
</evidence>
<feature type="region of interest" description="Disordered" evidence="6">
    <location>
        <begin position="1"/>
        <end position="190"/>
    </location>
</feature>
<keyword evidence="3" id="KW-0238">DNA-binding</keyword>